<dbReference type="WBParaSite" id="Gr19_v10_g1866.t1">
    <property type="protein sequence ID" value="Gr19_v10_g1866.t1"/>
    <property type="gene ID" value="Gr19_v10_g1866"/>
</dbReference>
<dbReference type="AlphaFoldDB" id="A0A914HM95"/>
<feature type="signal peptide" evidence="1">
    <location>
        <begin position="1"/>
        <end position="21"/>
    </location>
</feature>
<accession>A0A914HM95</accession>
<evidence type="ECO:0000313" key="2">
    <source>
        <dbReference type="Proteomes" id="UP000887572"/>
    </source>
</evidence>
<dbReference type="Proteomes" id="UP000887572">
    <property type="component" value="Unplaced"/>
</dbReference>
<evidence type="ECO:0000256" key="1">
    <source>
        <dbReference type="SAM" id="SignalP"/>
    </source>
</evidence>
<feature type="chain" id="PRO_5037548119" evidence="1">
    <location>
        <begin position="22"/>
        <end position="290"/>
    </location>
</feature>
<evidence type="ECO:0000313" key="3">
    <source>
        <dbReference type="WBParaSite" id="Gr19_v10_g1866.t1"/>
    </source>
</evidence>
<sequence>MKANVVALVAFLAIFVPPNSAITRPLQCQRGIAYSLEGTDHSGFSYCDGGDQCVEANCTAWDQPGNIYTYWDCVDSQKTDTCDRFRHLTEGSTKSKNVTCHCKFGDAGRSAANLPSIAAMMNRIRCKAGRLDASQAGVPSDAECLDNEYGYCYVAYCAKAKCFMAGIMKMISPKIFKQHREERENEHVQTLWGCSKDNSSCDAFNVAGVPFGNKNFSQMPTTTTTTTTKKTTTKTQTMMTTLKGPILITGKPTTAGANRSSFAIFWTLLVAIGTENSGLIWFHQSVYAFI</sequence>
<protein>
    <submittedName>
        <fullName evidence="3">Uncharacterized protein</fullName>
    </submittedName>
</protein>
<organism evidence="2 3">
    <name type="scientific">Globodera rostochiensis</name>
    <name type="common">Golden nematode worm</name>
    <name type="synonym">Heterodera rostochiensis</name>
    <dbReference type="NCBI Taxonomy" id="31243"/>
    <lineage>
        <taxon>Eukaryota</taxon>
        <taxon>Metazoa</taxon>
        <taxon>Ecdysozoa</taxon>
        <taxon>Nematoda</taxon>
        <taxon>Chromadorea</taxon>
        <taxon>Rhabditida</taxon>
        <taxon>Tylenchina</taxon>
        <taxon>Tylenchomorpha</taxon>
        <taxon>Tylenchoidea</taxon>
        <taxon>Heteroderidae</taxon>
        <taxon>Heteroderinae</taxon>
        <taxon>Globodera</taxon>
    </lineage>
</organism>
<keyword evidence="1" id="KW-0732">Signal</keyword>
<proteinExistence type="predicted"/>
<name>A0A914HM95_GLORO</name>
<keyword evidence="2" id="KW-1185">Reference proteome</keyword>
<reference evidence="3" key="1">
    <citation type="submission" date="2022-11" db="UniProtKB">
        <authorList>
            <consortium name="WormBaseParasite"/>
        </authorList>
    </citation>
    <scope>IDENTIFICATION</scope>
</reference>